<keyword evidence="2" id="KW-0238">DNA-binding</keyword>
<evidence type="ECO:0000256" key="1">
    <source>
        <dbReference type="ARBA" id="ARBA00023015"/>
    </source>
</evidence>
<evidence type="ECO:0000256" key="2">
    <source>
        <dbReference type="ARBA" id="ARBA00023125"/>
    </source>
</evidence>
<keyword evidence="3" id="KW-0804">Transcription</keyword>
<dbReference type="Gene3D" id="1.10.10.60">
    <property type="entry name" value="Homeodomain-like"/>
    <property type="match status" value="2"/>
</dbReference>
<dbReference type="PANTHER" id="PTHR46796">
    <property type="entry name" value="HTH-TYPE TRANSCRIPTIONAL ACTIVATOR RHAS-RELATED"/>
    <property type="match status" value="1"/>
</dbReference>
<dbReference type="GO" id="GO:0043565">
    <property type="term" value="F:sequence-specific DNA binding"/>
    <property type="evidence" value="ECO:0007669"/>
    <property type="project" value="InterPro"/>
</dbReference>
<dbReference type="PROSITE" id="PS01124">
    <property type="entry name" value="HTH_ARAC_FAMILY_2"/>
    <property type="match status" value="1"/>
</dbReference>
<sequence length="290" mass="33830">MNKGFQQFINQIPSDIYNSTETHYTADISISRPTTYIINSDIYLQDYHFTLLNTSSPPMKIGKKEYQFSRKRMLVFTPETVIRCTKDTPSGEYIAMSIKKEFLQEIVKEALGKDKPSFLRIDNPFSPNILRLVEAFEWELDNRRSSSQLMLQSISIQMGIQILRESGVDSSLLNKSPSSHRSYITLAKDYMMTYYNANIKLEDICKQIHISPYYFIRMFKSATGQTPYEYLRSIRLQKAEEMLQQGKYSIEEVARLNGFVNVGHFSNVFKRERGVPPSRYKKSYMIISKE</sequence>
<evidence type="ECO:0000313" key="5">
    <source>
        <dbReference type="EMBL" id="KAB3529318.1"/>
    </source>
</evidence>
<dbReference type="InterPro" id="IPR018060">
    <property type="entry name" value="HTH_AraC"/>
</dbReference>
<evidence type="ECO:0000259" key="4">
    <source>
        <dbReference type="PROSITE" id="PS01124"/>
    </source>
</evidence>
<protein>
    <submittedName>
        <fullName evidence="5">Helix-turn-helix transcriptional regulator</fullName>
    </submittedName>
</protein>
<dbReference type="AlphaFoldDB" id="A0A833M717"/>
<dbReference type="SUPFAM" id="SSF46689">
    <property type="entry name" value="Homeodomain-like"/>
    <property type="match status" value="2"/>
</dbReference>
<organism evidence="5 6">
    <name type="scientific">Alkaliphilus serpentinus</name>
    <dbReference type="NCBI Taxonomy" id="1482731"/>
    <lineage>
        <taxon>Bacteria</taxon>
        <taxon>Bacillati</taxon>
        <taxon>Bacillota</taxon>
        <taxon>Clostridia</taxon>
        <taxon>Peptostreptococcales</taxon>
        <taxon>Natronincolaceae</taxon>
        <taxon>Alkaliphilus</taxon>
    </lineage>
</organism>
<accession>A0A833M717</accession>
<keyword evidence="1" id="KW-0805">Transcription regulation</keyword>
<gene>
    <name evidence="5" type="ORF">F8153_09450</name>
</gene>
<dbReference type="EMBL" id="WBZB01000033">
    <property type="protein sequence ID" value="KAB3529318.1"/>
    <property type="molecule type" value="Genomic_DNA"/>
</dbReference>
<dbReference type="PROSITE" id="PS00041">
    <property type="entry name" value="HTH_ARAC_FAMILY_1"/>
    <property type="match status" value="1"/>
</dbReference>
<dbReference type="RefSeq" id="WP_151866110.1">
    <property type="nucleotide sequence ID" value="NZ_WBZB01000033.1"/>
</dbReference>
<keyword evidence="6" id="KW-1185">Reference proteome</keyword>
<dbReference type="SMART" id="SM00342">
    <property type="entry name" value="HTH_ARAC"/>
    <property type="match status" value="1"/>
</dbReference>
<dbReference type="InterPro" id="IPR050204">
    <property type="entry name" value="AraC_XylS_family_regulators"/>
</dbReference>
<evidence type="ECO:0000256" key="3">
    <source>
        <dbReference type="ARBA" id="ARBA00023163"/>
    </source>
</evidence>
<proteinExistence type="predicted"/>
<feature type="domain" description="HTH araC/xylS-type" evidence="4">
    <location>
        <begin position="185"/>
        <end position="283"/>
    </location>
</feature>
<reference evidence="5 6" key="1">
    <citation type="submission" date="2019-10" db="EMBL/GenBank/DDBJ databases">
        <title>Alkaliphilus serpentinus sp. nov. and Alkaliphilus pronyensis sp. nov., two novel anaerobic alkaliphilic species isolated from the serpentinized-hosted hydrothermal field of the Prony Bay (New Caledonia).</title>
        <authorList>
            <person name="Postec A."/>
        </authorList>
    </citation>
    <scope>NUCLEOTIDE SEQUENCE [LARGE SCALE GENOMIC DNA]</scope>
    <source>
        <strain evidence="5 6">LacT</strain>
    </source>
</reference>
<dbReference type="OrthoDB" id="253601at2"/>
<dbReference type="GO" id="GO:0003700">
    <property type="term" value="F:DNA-binding transcription factor activity"/>
    <property type="evidence" value="ECO:0007669"/>
    <property type="project" value="InterPro"/>
</dbReference>
<name>A0A833M717_9FIRM</name>
<dbReference type="InterPro" id="IPR018062">
    <property type="entry name" value="HTH_AraC-typ_CS"/>
</dbReference>
<dbReference type="InterPro" id="IPR009057">
    <property type="entry name" value="Homeodomain-like_sf"/>
</dbReference>
<evidence type="ECO:0000313" key="6">
    <source>
        <dbReference type="Proteomes" id="UP000465601"/>
    </source>
</evidence>
<dbReference type="Proteomes" id="UP000465601">
    <property type="component" value="Unassembled WGS sequence"/>
</dbReference>
<dbReference type="Pfam" id="PF12833">
    <property type="entry name" value="HTH_18"/>
    <property type="match status" value="1"/>
</dbReference>
<comment type="caution">
    <text evidence="5">The sequence shown here is derived from an EMBL/GenBank/DDBJ whole genome shotgun (WGS) entry which is preliminary data.</text>
</comment>